<dbReference type="PIRSF" id="PIRSF000770">
    <property type="entry name" value="RNA_pol_sigma-SigE/K"/>
    <property type="match status" value="1"/>
</dbReference>
<dbReference type="InterPro" id="IPR013324">
    <property type="entry name" value="RNA_pol_sigma_r3/r4-like"/>
</dbReference>
<evidence type="ECO:0000256" key="2">
    <source>
        <dbReference type="ARBA" id="ARBA00023082"/>
    </source>
</evidence>
<accession>A0A7W8FT85</accession>
<evidence type="ECO:0000256" key="1">
    <source>
        <dbReference type="ARBA" id="ARBA00023015"/>
    </source>
</evidence>
<dbReference type="InterPro" id="IPR013325">
    <property type="entry name" value="RNA_pol_sigma_r2"/>
</dbReference>
<dbReference type="GO" id="GO:0016987">
    <property type="term" value="F:sigma factor activity"/>
    <property type="evidence" value="ECO:0007669"/>
    <property type="project" value="UniProtKB-KW"/>
</dbReference>
<dbReference type="Pfam" id="PF04542">
    <property type="entry name" value="Sigma70_r2"/>
    <property type="match status" value="1"/>
</dbReference>
<keyword evidence="8" id="KW-1185">Reference proteome</keyword>
<evidence type="ECO:0000256" key="3">
    <source>
        <dbReference type="ARBA" id="ARBA00023125"/>
    </source>
</evidence>
<dbReference type="SUPFAM" id="SSF88659">
    <property type="entry name" value="Sigma3 and sigma4 domains of RNA polymerase sigma factors"/>
    <property type="match status" value="2"/>
</dbReference>
<dbReference type="NCBIfam" id="TIGR02479">
    <property type="entry name" value="FliA_WhiG"/>
    <property type="match status" value="1"/>
</dbReference>
<keyword evidence="4" id="KW-0804">Transcription</keyword>
<evidence type="ECO:0000259" key="5">
    <source>
        <dbReference type="Pfam" id="PF04542"/>
    </source>
</evidence>
<protein>
    <submittedName>
        <fullName evidence="7">RNA polymerase sigma factor for flagellar operon FliA</fullName>
    </submittedName>
</protein>
<dbReference type="InterPro" id="IPR007630">
    <property type="entry name" value="RNA_pol_sigma70_r4"/>
</dbReference>
<dbReference type="Gene3D" id="1.20.140.160">
    <property type="match status" value="1"/>
</dbReference>
<evidence type="ECO:0000313" key="8">
    <source>
        <dbReference type="Proteomes" id="UP000525923"/>
    </source>
</evidence>
<dbReference type="PANTHER" id="PTHR30385:SF7">
    <property type="entry name" value="RNA POLYMERASE SIGMA FACTOR FLIA"/>
    <property type="match status" value="1"/>
</dbReference>
<dbReference type="InterPro" id="IPR007627">
    <property type="entry name" value="RNA_pol_sigma70_r2"/>
</dbReference>
<dbReference type="SUPFAM" id="SSF88946">
    <property type="entry name" value="Sigma2 domain of RNA polymerase sigma factors"/>
    <property type="match status" value="1"/>
</dbReference>
<dbReference type="NCBIfam" id="TIGR02937">
    <property type="entry name" value="sigma70-ECF"/>
    <property type="match status" value="1"/>
</dbReference>
<comment type="caution">
    <text evidence="7">The sequence shown here is derived from an EMBL/GenBank/DDBJ whole genome shotgun (WGS) entry which is preliminary data.</text>
</comment>
<dbReference type="Gene3D" id="1.10.1740.10">
    <property type="match status" value="1"/>
</dbReference>
<keyword evidence="7" id="KW-0969">Cilium</keyword>
<feature type="domain" description="RNA polymerase sigma-70 region 2" evidence="5">
    <location>
        <begin position="28"/>
        <end position="100"/>
    </location>
</feature>
<dbReference type="RefSeq" id="WP_338325059.1">
    <property type="nucleotide sequence ID" value="NZ_JACHHE010000002.1"/>
</dbReference>
<keyword evidence="3" id="KW-0238">DNA-binding</keyword>
<feature type="domain" description="RNA polymerase sigma-70 region 4" evidence="6">
    <location>
        <begin position="198"/>
        <end position="245"/>
    </location>
</feature>
<sequence>MATRLSSNEVNYWENWQQQRDSDAGNFLVEKYMPLVEFVVQRFMVSLPKTISQDDIRSLAYEGLLDAFDKFDFSKDLKFETYATWRIKGAVIDGLRQSDWLPRSVRDKVKRIEKAYIELEQQHNASVTDADVSAYLGITKAELNKTVSEAALSALVSIDETAYGDDTSDKYTIVDPAISASPEKSLAAQSMKESLARAIDRLPEKEKLVVSLCYFEELKLTEIAEVLSVSVSRVSQLHSKAILRLNAAIIEPHDHY</sequence>
<dbReference type="PRINTS" id="PR00046">
    <property type="entry name" value="SIGMA70FCT"/>
</dbReference>
<proteinExistence type="predicted"/>
<dbReference type="InterPro" id="IPR012845">
    <property type="entry name" value="RNA_pol_sigma_FliA_WhiG"/>
</dbReference>
<keyword evidence="7" id="KW-0282">Flagellum</keyword>
<keyword evidence="2" id="KW-0731">Sigma factor</keyword>
<evidence type="ECO:0000259" key="6">
    <source>
        <dbReference type="Pfam" id="PF04545"/>
    </source>
</evidence>
<dbReference type="GO" id="GO:0003677">
    <property type="term" value="F:DNA binding"/>
    <property type="evidence" value="ECO:0007669"/>
    <property type="project" value="UniProtKB-KW"/>
</dbReference>
<keyword evidence="7" id="KW-0966">Cell projection</keyword>
<dbReference type="GO" id="GO:0006352">
    <property type="term" value="P:DNA-templated transcription initiation"/>
    <property type="evidence" value="ECO:0007669"/>
    <property type="project" value="InterPro"/>
</dbReference>
<keyword evidence="1" id="KW-0805">Transcription regulation</keyword>
<gene>
    <name evidence="7" type="ORF">HNQ44_000714</name>
</gene>
<evidence type="ECO:0000313" key="7">
    <source>
        <dbReference type="EMBL" id="MBB5179290.1"/>
    </source>
</evidence>
<dbReference type="InterPro" id="IPR000943">
    <property type="entry name" value="RNA_pol_sigma70"/>
</dbReference>
<dbReference type="PANTHER" id="PTHR30385">
    <property type="entry name" value="SIGMA FACTOR F FLAGELLAR"/>
    <property type="match status" value="1"/>
</dbReference>
<dbReference type="AlphaFoldDB" id="A0A7W8FT85"/>
<reference evidence="7 8" key="1">
    <citation type="submission" date="2020-08" db="EMBL/GenBank/DDBJ databases">
        <title>Genomic Encyclopedia of Type Strains, Phase IV (KMG-IV): sequencing the most valuable type-strain genomes for metagenomic binning, comparative biology and taxonomic classification.</title>
        <authorList>
            <person name="Goeker M."/>
        </authorList>
    </citation>
    <scope>NUCLEOTIDE SEQUENCE [LARGE SCALE GENOMIC DNA]</scope>
    <source>
        <strain evidence="7 8">DSM 15895</strain>
    </source>
</reference>
<evidence type="ECO:0000256" key="4">
    <source>
        <dbReference type="ARBA" id="ARBA00023163"/>
    </source>
</evidence>
<dbReference type="GO" id="GO:0003899">
    <property type="term" value="F:DNA-directed RNA polymerase activity"/>
    <property type="evidence" value="ECO:0007669"/>
    <property type="project" value="InterPro"/>
</dbReference>
<dbReference type="InterPro" id="IPR014284">
    <property type="entry name" value="RNA_pol_sigma-70_dom"/>
</dbReference>
<dbReference type="Proteomes" id="UP000525923">
    <property type="component" value="Unassembled WGS sequence"/>
</dbReference>
<name>A0A7W8FT85_9BACL</name>
<dbReference type="NCBIfam" id="NF005413">
    <property type="entry name" value="PRK06986.1"/>
    <property type="match status" value="1"/>
</dbReference>
<dbReference type="EMBL" id="JACHHE010000002">
    <property type="protein sequence ID" value="MBB5179290.1"/>
    <property type="molecule type" value="Genomic_DNA"/>
</dbReference>
<dbReference type="Pfam" id="PF04545">
    <property type="entry name" value="Sigma70_r4"/>
    <property type="match status" value="1"/>
</dbReference>
<organism evidence="7 8">
    <name type="scientific">Planococcus koreensis</name>
    <dbReference type="NCBI Taxonomy" id="112331"/>
    <lineage>
        <taxon>Bacteria</taxon>
        <taxon>Bacillati</taxon>
        <taxon>Bacillota</taxon>
        <taxon>Bacilli</taxon>
        <taxon>Bacillales</taxon>
        <taxon>Caryophanaceae</taxon>
        <taxon>Planococcus</taxon>
    </lineage>
</organism>